<dbReference type="AlphaFoldDB" id="A0A1X1XZU2"/>
<dbReference type="Gene3D" id="3.20.20.30">
    <property type="entry name" value="Luciferase-like domain"/>
    <property type="match status" value="1"/>
</dbReference>
<dbReference type="SUPFAM" id="SSF51679">
    <property type="entry name" value="Bacterial luciferase-like"/>
    <property type="match status" value="1"/>
</dbReference>
<feature type="domain" description="Luciferase-like" evidence="1">
    <location>
        <begin position="7"/>
        <end position="307"/>
    </location>
</feature>
<dbReference type="InterPro" id="IPR011251">
    <property type="entry name" value="Luciferase-like_dom"/>
</dbReference>
<evidence type="ECO:0000313" key="3">
    <source>
        <dbReference type="Proteomes" id="UP000193487"/>
    </source>
</evidence>
<evidence type="ECO:0000259" key="1">
    <source>
        <dbReference type="Pfam" id="PF00296"/>
    </source>
</evidence>
<gene>
    <name evidence="2" type="ORF">AWC14_04315</name>
</gene>
<dbReference type="NCBIfam" id="TIGR03617">
    <property type="entry name" value="F420_MSMEG_2256"/>
    <property type="match status" value="1"/>
</dbReference>
<comment type="caution">
    <text evidence="2">The sequence shown here is derived from an EMBL/GenBank/DDBJ whole genome shotgun (WGS) entry which is preliminary data.</text>
</comment>
<dbReference type="PANTHER" id="PTHR43244:SF2">
    <property type="entry name" value="CONSERVED HYPOTHETICAL ALANINE AND PROLINE-RICH PROTEIN"/>
    <property type="match status" value="1"/>
</dbReference>
<sequence length="337" mass="36502">MHVDAMTSPAPLGQIGELARRTQSAGFSGLLFTETGRTAYLNAAVASQAAPGLELSTGVAVAFPRSPFVTATTAWELQQASGGKFRLGLGTQVRRHIERRYGAAFERPGPRLRDYVLAVKACFAAFRTGRLDYHGEFYDLDFITPQWSPGPIEAPDPKVDIAAVNPWMLRMAGEVADGVHIHPIAEPGCLTRHALPNIAEGAAKAGRAVSDIAVIVPEMTIVGDSDEERASQRETVRAAMAFYGSTPNYAFIWDEAGFEGTTARIREKQKAGDFAGMAAQITDGHLAAFATESTWDGLADALTEKYAGFATRLVLYNALGSREHIERYGEVARRLQW</sequence>
<reference evidence="2 3" key="1">
    <citation type="submission" date="2016-01" db="EMBL/GenBank/DDBJ databases">
        <title>The new phylogeny of the genus Mycobacterium.</title>
        <authorList>
            <person name="Tarcisio F."/>
            <person name="Conor M."/>
            <person name="Antonella G."/>
            <person name="Elisabetta G."/>
            <person name="Giulia F.S."/>
            <person name="Sara T."/>
            <person name="Anna F."/>
            <person name="Clotilde B."/>
            <person name="Roberto B."/>
            <person name="Veronica D.S."/>
            <person name="Fabio R."/>
            <person name="Monica P."/>
            <person name="Olivier J."/>
            <person name="Enrico T."/>
            <person name="Nicola S."/>
        </authorList>
    </citation>
    <scope>NUCLEOTIDE SEQUENCE [LARGE SCALE GENOMIC DNA]</scope>
    <source>
        <strain evidence="2 3">DSM 45166</strain>
    </source>
</reference>
<dbReference type="EMBL" id="LQPE01000107">
    <property type="protein sequence ID" value="ORW04270.1"/>
    <property type="molecule type" value="Genomic_DNA"/>
</dbReference>
<dbReference type="STRING" id="487514.A5707_09185"/>
<dbReference type="PANTHER" id="PTHR43244">
    <property type="match status" value="1"/>
</dbReference>
<dbReference type="OrthoDB" id="3284378at2"/>
<dbReference type="InterPro" id="IPR019919">
    <property type="entry name" value="Lucif-like_OxRdtase_MSMEG_2256"/>
</dbReference>
<dbReference type="Proteomes" id="UP000193487">
    <property type="component" value="Unassembled WGS sequence"/>
</dbReference>
<dbReference type="CDD" id="cd01097">
    <property type="entry name" value="Tetrahydromethanopterin_reductase"/>
    <property type="match status" value="1"/>
</dbReference>
<organism evidence="2 3">
    <name type="scientific">Mycobacterium kyorinense</name>
    <dbReference type="NCBI Taxonomy" id="487514"/>
    <lineage>
        <taxon>Bacteria</taxon>
        <taxon>Bacillati</taxon>
        <taxon>Actinomycetota</taxon>
        <taxon>Actinomycetes</taxon>
        <taxon>Mycobacteriales</taxon>
        <taxon>Mycobacteriaceae</taxon>
        <taxon>Mycobacterium</taxon>
    </lineage>
</organism>
<dbReference type="InterPro" id="IPR050564">
    <property type="entry name" value="F420-G6PD/mer"/>
</dbReference>
<accession>A0A1X1XZU2</accession>
<proteinExistence type="predicted"/>
<keyword evidence="3" id="KW-1185">Reference proteome</keyword>
<dbReference type="Pfam" id="PF00296">
    <property type="entry name" value="Bac_luciferase"/>
    <property type="match status" value="1"/>
</dbReference>
<dbReference type="RefSeq" id="WP_045377968.1">
    <property type="nucleotide sequence ID" value="NZ_BBKA01000047.1"/>
</dbReference>
<evidence type="ECO:0000313" key="2">
    <source>
        <dbReference type="EMBL" id="ORW04270.1"/>
    </source>
</evidence>
<dbReference type="InterPro" id="IPR036661">
    <property type="entry name" value="Luciferase-like_sf"/>
</dbReference>
<name>A0A1X1XZU2_9MYCO</name>
<dbReference type="GO" id="GO:0016705">
    <property type="term" value="F:oxidoreductase activity, acting on paired donors, with incorporation or reduction of molecular oxygen"/>
    <property type="evidence" value="ECO:0007669"/>
    <property type="project" value="InterPro"/>
</dbReference>
<protein>
    <submittedName>
        <fullName evidence="2">LLM class F420-dependent oxidoreductase</fullName>
    </submittedName>
</protein>